<keyword evidence="3" id="KW-1185">Reference proteome</keyword>
<dbReference type="Pfam" id="PF05860">
    <property type="entry name" value="TPS"/>
    <property type="match status" value="1"/>
</dbReference>
<dbReference type="InterPro" id="IPR008638">
    <property type="entry name" value="FhaB/CdiA-like_TPS"/>
</dbReference>
<dbReference type="eggNOG" id="COG1315">
    <property type="taxonomic scope" value="Bacteria"/>
</dbReference>
<proteinExistence type="predicted"/>
<dbReference type="eggNOG" id="COG3210">
    <property type="taxonomic scope" value="Bacteria"/>
</dbReference>
<dbReference type="RefSeq" id="WP_013698422.1">
    <property type="nucleotide sequence ID" value="NC_015381.1"/>
</dbReference>
<feature type="domain" description="Filamentous haemagglutinin FhaB/tRNA nuclease CdiA-like TPS" evidence="1">
    <location>
        <begin position="133"/>
        <end position="256"/>
    </location>
</feature>
<dbReference type="HOGENOM" id="CLU_000138_0_0_4"/>
<protein>
    <submittedName>
        <fullName evidence="2">Adhesin HecA family protein</fullName>
    </submittedName>
</protein>
<evidence type="ECO:0000259" key="1">
    <source>
        <dbReference type="SMART" id="SM00912"/>
    </source>
</evidence>
<sequence length="5066" mass="489416">MNHASTRHALRQLAQRAALRREPGLRPETMPSWLDASLASARPYRFWQRAVAAVLAWVSFVGPLSVTIEQGREAAGVIAAGKPSAGGVAGQVLADLLALRLRLAMTAAQAAPITDPTAPIRFQPGVTQSTGLGGGVPVVNITAPNAAGISLNQYQSFNIDPVGLILNNSLMSGTSLTGGDVRANPNLAGRAASVIVNQVNSTGSAYASLLNGPLEVFGAPAAVVIANPNGITTRGTGFTNTIGVTLSTGAPQFLGELGGARSGFDEARAIGYDVRGGHLQIEGNAGVNGPGAGIEGTVGTIDLIGETIGVNAPLYAGTRINVIAGRQFVLPSTASAQGTAYATSANGADNTREAIGAANGRAIDATAFGAMTAGQIQVISTAAGMGVRADAQLAANAGDLSLSSNGDLSLAGTAAQQQVTIQANGDVAMTGAHLGVTDYTLQVGGNVSSLGTIQAGGRLTVAAGGKVALADAQSNGDMTIVGDGGVRLGDAQSGTGLKAVASHDDGDVEIDGAVATAQGVSLQAGRDIAIDGQVGTGTLQATAQRSVGVSGTVQTSGTMGLSAATGDATIGGTLAGGDSLTITAGHDIVSSGSLKGSRDIALQAGNSARIGDVQVGGVLGASALGQAGGGDLSLDGNAQVVGTGNLAAARDVSVKGSLNGGSTLTLDAQRDVNVGASGTVQAASDLALTAHTGNVNSQGTLTGATTLTVKGGQDVMLTGTTGAIGDTRLSAGRDLTIGGTLAGRGLGLLDAGRDATLGGSTGYLKDLTVTTGGDLSVTGSALGNAVTLSSGGSMTLNDVQSNGMLSATANGGALTVNGTVTSLADAQAKSSGDLVVNGTLQGSGKLDATSGGSLSIGGSVNTLSSAALTAARDIAIGGTLQASDALTLSGGGDLSVAGTLNALSSAQLVAGGKAGVSGLVQSAGPLSLSSGADSSIGGRLSATGDLALSNAAGSLASTGTIEAGGDLRIDAAQNVDLGTLSTTAQHEMTILAGGDLVANGTVIAQGKGTLDAGGTLGGAATLGFGGAAVLNSVGDMALTGSLRGDTVQVGSQASASLHDVQAVSTLSITAARQLETTGSVVGNAATRLQAGGDLAVRGTIESSKDLTLAAGRRIASTGSLVTNQDLHVQAGDGARIGDARVGGALDASAAGQAGGGDLSIDGNTQVAGAANLAAARDIAVTGSLSGGSTLTLDAQRDVNVGASGTVQAANDLALTAHTGNVNSQGTLTGATTLTVKGGQDVTLTGTTGAIGDTRLSAGRDLTIGGTLAGHGLGVLDAGRDATLGGSTGYLKDLTVTTGGDLSVTGSALGNAVTLSSGGSMTLNDVQSNGMLSSTANGGALTVNGTVTSLADAQAKSSGDLIVNGTLQSSGKLDATSGGALSVPGTITALSSAALVSTQDTKVGGLVQSTGPLAVTSGADTAIEGKLASASDIVLHETTGSLTSTGTIESGGDLRIDAAKNVDLGTLSTTAQHDMTIQAGGDLVANGTVIAQGKGSLNAGGTLGGAGSLAFGAAADLNSGGDTALTGSLRGDTVQVGSQASASVNDVLAASTLSITAANRLATSGALHVGASAALQAGGDLELRGDLQTVGDASLQSATGQVAASGAIASNGALTIGAGTDIVLAGPTGAALGMTLDAARDVAASGALTVLANDLRITAGNSASLADVQAAGAFHLVAGGQAGGGDASLSGTAAIVGATDIQAARDVIVAGTLAGGGDGTSGDHAPTRVQAGRDVRVDGMLGSGDVLTVAAGRDIAVGGKGQLQSTTDMGLSAIGGSVLSSGTIASERDLTVGAAQDIALTGTSSAKGNTSLSSGRDLAIDGSLVGNGSAKLSAGQDLTLGGASGFAGDVDAQGGRDLAVTGALQGQTVTLTAARNVELHDVQAGAALVANAKGGALTLGGTVAALGTSTLQAGTALSVAGQLQGAGDVALSSLGGASIDGTVKAGAGATVQAAGDLSLAGTLQTAGDANLSAGGKLSVSGIVDAGAKAGLHAAQDLSIAGTLGVGGTLDLRSGGKASIDGIVTTTADGTLGATGDIDVRGTVQTGGALTVTGGGDTTLGGTLASAGDLLLGNANGAFGSTGTLQSGGKLSIDAAKTIDLGNGRTTALGDLLVTAGRDLHANGTVIAQHAGTLDARGALVAGGTIAIGDAATLRSGGDMQLAGAVQGASVNAKAGGNAVLHDMTAASAIDVDAAGQLNTTGTLASNGTLALHAGQDLHQDGTLQSQGDMLLESRGGSLASSGTIGGNGTLALRAADDIGLGGTATAALATTLAAGHDLAVTGALTTHGTLDASAGNDLSIAGSAAAAGDTRLDAKHDLNVAGTLGGDGSGTLNAGNDLGGPGTVSFAKATTLSAGRDIAQGGLIQGDTVAVTAAGNAAVTNVQANGALSLTAAGTNGAGDLAIDGTAAAGGAILANAAHDVTVAGKLQGGSTVDVAANHGVTIGGAVQSASAMSIVARQGDLAVTGGINSGGALALNAGQDLSLGATTSAVGDLTLTAGRDARLGSGLLIGDASGKLQAGRDLVGSGTQSFVQGALDASAQRQLAFGGTTQAQSVRVQAGNDASLNDVVSATTLDVKAQGAMGGGDVTLLGKVGAAGAVTVDAARDVLLSGTLNNGGTQSLSAQRDVMVSGGTQSAGDMSLAAAGGSVAVSGSAASGGALGLKSGLDTSLAGTVTAAGAIDVDAGRDLALGGTLAGQKAGRLDAGHDIGGTGSTAFAGAATLGAGHDVALGGPLQGASLAVTGANSVTLAGAQALTGALAVTANGTAGGGDVNLTGPVTALGALSVQAARDAVLQGAVNTGDAATITAARNLSVGDVNAAGALALSATSGSLQAGSLTTQHDLAASAGSTLSVTGKVLAGGDATLNAGGDLTLAGDIAAQNAGTLNAGGTLSAAAVAFGKQASLNAAGDLKLSGPLSSNGDIAATAGGDLTLGAVQSGGAIALRAQGTAGNGDVNVGGALSSGGAIRIDAARDVGLAAAVASGAALNVDAARNVALHDSVASNGDMTLNATSGALVADRALSSVGNLTATAGSTLTLAQGALVNGNTALSAVGDLSLGGALLGLDSATLHAGGSLSGAALSIAKDLGVDAGNGLTLGEIQSGGRFTASSGGDLSLGATTSVGDAWLSARAGSIAVTGALTSGGTAQLDAARDVAVTGGVAASGAIDINARGGDATIGGLTSNAGATVQAANRVALSGASVTVGDLSLSGGDLAVTGNLSSSGNLKLDAQRSIDTSGAQLVASHDVHLAGQQVSMGGVLAGGALDARAADQLKLSGGTVGVVGTATLSAGNALSNAASVLAGGGLSVSAAQVTNAANASLASTGATTITATNFTNAGLVNGTTTQVNVAQGLVNAGGALMGVNGLTVDTGTLDNRNGVLFAGNANDATGQSGDLSLTVHGSNGALNNTGGQLLAQRNLGIDVSNMTFDPTQGTINQRGGLWITAGWINVGGTWNYGGQSVTLNGLNGITNTGTMTGTAALTLSAGGSFQNYGQVSGSDVTLNGTLANYAGAVFHADNVLTLNGDTYNRGTVEAGNALNVTGWTYDNQGATTQSRGNASFNLGGGTLQNTGGSIFVGNNLTINAGTVVNDQTAPGAAVTTTTTTVDPNLLWSGAIGTSTFYWWYEHGGDHITQYTYSSQRPGQLGDLLSPTGASYAYPGLPYWYCGQGCSVPVSQPVAGSGTVTFYRDTVSSGDGSSEEVWRLANGVNTRGLQTVTFTLPAATVTTTTQQLGTSGVISAGNSISLTAGTLWNRGGRIAAQGDVQLNVQSLNNGAVAPTLTNQTVTAIDPGQYAAFLAQLKSLGTIIASPSQPGDPRTTYCFSLTQCSSGSQVTEIFTINTGSAAPIAYGTTSMASATGMVAAGGNLSLIGGNLVNAGLLYAGRDVQIGAQSFSNQGGNQQNFSGQVGCASGVPNSACGNAGQPRGNNPVTGSFSYNQSDATIYAGHDLVVAAGNIDNTYGNLLAGHDIALGGVGTTAGSTTPAQSLNNTSGNIVAGNDIKLNVSGAITNNLPPPVPVHENYGKQEQYAGCMTAGGYKESYCEAYVDQQSGSSSVISAGNKLDINAGSLTNIGSLIAAGNAASIVVSGPVVNEAQTLNAYWHSHWVQETGMFSKDKRHDIWACGTPEQCQALYGSAYTSTGGQIDPPTPVGNIAATIQAPNLSIVSNGQIQNVGNVIGTSVSLSGQKLINGITQPNVYTPSVSAPQRVITLSPSTLPGLNLSIPRTVGTGTLPTPVPGKAVYVDDSLGSSAIGSLGAQDLLDNLPASLKSGPAVFYYNPQEENLLLQQAALQQTGKASFVDGLSYDSTSGVSVVEQEKAYLYQNAIDYAKQNDLQLGQALTQSQVDQLDRPMLWYVEQTFPDPACTATGTGQCPMITALMPQVYLPKDVGAMSAGGNIVGKDVTLSFNQDGHGSVLNTGSITASGTLSVDTQTLTNQANQVNVGEIWQKVDGGYVKTTGTTVQPGGFMSAANMDLNVEALNQIGGALKQLNPDGTVDAAGTQALLASLQQQLGGNFTQQTLTDQLHTDFVKEGGAFGMDQLGMLVMAVVASIVTYGAASTAIGSLATTGSTFAAAGSASAGLGNVVLSSAIAGIASSAAGQLVGTGKLNLGSAFEAGAIAAITAGLMNGITYSAESGLGFTTQPVTAGAGTQTLANLAGVKPVVGTVTNQATTAVTVDLGTRGLAMLAGGVIDAGVGTAIRGGSFLDALKGSLVSEVSAAGANAIGDASVSGSLVEAGTPGYWLAHAALGCASSAAMGTGCAGGAIGGAVSAGLNPIIDANGNIPPAVLTAIETLVSGSVAGSLGFNVQGAVTAAQNETLNNWLNHVTVLPGQQSQAQQLQSAMAACDSGNSSACTTVATLMQTSSANDQTLATACKSPGSLACAYQESRAYLAGNNISVANGVTVATDAQQPAYTAPSQAAATLDNMLGSPLAGIFGGLMYAAGASPTDAYYASVIGQATEGIAAGAAGFTMPSAPTNGSSASTSRATNNAPLGLGSTGRAVPNNLQEQLALQQAMSNPAAGVQLPIPLGDSRWPAADGWVKMSQNVNGVEIHYVRNVNSGAVDDFKFK</sequence>
<evidence type="ECO:0000313" key="3">
    <source>
        <dbReference type="Proteomes" id="UP000008316"/>
    </source>
</evidence>
<dbReference type="InterPro" id="IPR011050">
    <property type="entry name" value="Pectin_lyase_fold/virulence"/>
</dbReference>
<dbReference type="NCBIfam" id="TIGR01901">
    <property type="entry name" value="adhes_NPXG"/>
    <property type="match status" value="1"/>
</dbReference>
<dbReference type="Proteomes" id="UP000008316">
    <property type="component" value="Chromosome 1"/>
</dbReference>
<reference evidence="2 3" key="1">
    <citation type="journal article" date="2011" name="J. Bacteriol.">
        <title>Complete genome sequence of Burkholderia gladioli BSR3.</title>
        <authorList>
            <person name="Seo Y.S."/>
            <person name="Lim J."/>
            <person name="Choi B.S."/>
            <person name="Kim H."/>
            <person name="Goo E."/>
            <person name="Lee B."/>
            <person name="Lim J.S."/>
            <person name="Choi I.Y."/>
            <person name="Moon J.S."/>
            <person name="Kim J."/>
            <person name="Hwang I."/>
        </authorList>
    </citation>
    <scope>NUCLEOTIDE SEQUENCE [LARGE SCALE GENOMIC DNA]</scope>
    <source>
        <strain evidence="2 3">BSR3</strain>
    </source>
</reference>
<dbReference type="InterPro" id="IPR008619">
    <property type="entry name" value="Filamentous_hemagglutn_rpt"/>
</dbReference>
<dbReference type="InterPro" id="IPR010069">
    <property type="entry name" value="CdiA_FHA1_rpt"/>
</dbReference>
<dbReference type="KEGG" id="bgd:bgla_1g24700"/>
<accession>F2LES7</accession>
<dbReference type="InterPro" id="IPR012334">
    <property type="entry name" value="Pectin_lyas_fold"/>
</dbReference>
<dbReference type="SMART" id="SM00912">
    <property type="entry name" value="Haemagg_act"/>
    <property type="match status" value="1"/>
</dbReference>
<dbReference type="SUPFAM" id="SSF51126">
    <property type="entry name" value="Pectin lyase-like"/>
    <property type="match status" value="1"/>
</dbReference>
<gene>
    <name evidence="2" type="ordered locus">bgla_1g24700</name>
</gene>
<dbReference type="STRING" id="999541.bgla_1g24700"/>
<name>F2LES7_BURGS</name>
<dbReference type="Pfam" id="PF05594">
    <property type="entry name" value="Fil_haemagg"/>
    <property type="match status" value="29"/>
</dbReference>
<dbReference type="NCBIfam" id="TIGR01731">
    <property type="entry name" value="fil_hemag_20aa"/>
    <property type="match status" value="16"/>
</dbReference>
<dbReference type="Gene3D" id="2.160.20.10">
    <property type="entry name" value="Single-stranded right-handed beta-helix, Pectin lyase-like"/>
    <property type="match status" value="1"/>
</dbReference>
<evidence type="ECO:0000313" key="2">
    <source>
        <dbReference type="EMBL" id="AEA61094.1"/>
    </source>
</evidence>
<dbReference type="EMBL" id="CP002599">
    <property type="protein sequence ID" value="AEA61094.1"/>
    <property type="molecule type" value="Genomic_DNA"/>
</dbReference>
<organism evidence="2 3">
    <name type="scientific">Burkholderia gladioli (strain BSR3)</name>
    <dbReference type="NCBI Taxonomy" id="999541"/>
    <lineage>
        <taxon>Bacteria</taxon>
        <taxon>Pseudomonadati</taxon>
        <taxon>Pseudomonadota</taxon>
        <taxon>Betaproteobacteria</taxon>
        <taxon>Burkholderiales</taxon>
        <taxon>Burkholderiaceae</taxon>
        <taxon>Burkholderia</taxon>
    </lineage>
</organism>
<dbReference type="Pfam" id="PF21726">
    <property type="entry name" value="DUF6862"/>
    <property type="match status" value="1"/>
</dbReference>
<dbReference type="InterPro" id="IPR049271">
    <property type="entry name" value="DUF6862"/>
</dbReference>